<dbReference type="GO" id="GO:0000981">
    <property type="term" value="F:DNA-binding transcription factor activity, RNA polymerase II-specific"/>
    <property type="evidence" value="ECO:0007669"/>
    <property type="project" value="InterPro"/>
</dbReference>
<dbReference type="GO" id="GO:0005634">
    <property type="term" value="C:nucleus"/>
    <property type="evidence" value="ECO:0007669"/>
    <property type="project" value="UniProtKB-SubCell"/>
</dbReference>
<evidence type="ECO:0000313" key="6">
    <source>
        <dbReference type="EMBL" id="EJF57486.1"/>
    </source>
</evidence>
<dbReference type="KEGG" id="dsq:DICSQDRAFT_163403"/>
<feature type="region of interest" description="Disordered" evidence="4">
    <location>
        <begin position="732"/>
        <end position="769"/>
    </location>
</feature>
<evidence type="ECO:0000256" key="1">
    <source>
        <dbReference type="ARBA" id="ARBA00004123"/>
    </source>
</evidence>
<dbReference type="Pfam" id="PF00172">
    <property type="entry name" value="Zn_clus"/>
    <property type="match status" value="1"/>
</dbReference>
<dbReference type="CDD" id="cd12148">
    <property type="entry name" value="fungal_TF_MHR"/>
    <property type="match status" value="1"/>
</dbReference>
<dbReference type="InterPro" id="IPR050613">
    <property type="entry name" value="Sec_Metabolite_Reg"/>
</dbReference>
<comment type="subcellular location">
    <subcellularLocation>
        <location evidence="1">Nucleus</location>
    </subcellularLocation>
</comment>
<dbReference type="EMBL" id="JH719450">
    <property type="protein sequence ID" value="EJF57486.1"/>
    <property type="molecule type" value="Genomic_DNA"/>
</dbReference>
<dbReference type="GeneID" id="18838234"/>
<dbReference type="GO" id="GO:0003677">
    <property type="term" value="F:DNA binding"/>
    <property type="evidence" value="ECO:0007669"/>
    <property type="project" value="InterPro"/>
</dbReference>
<dbReference type="InterPro" id="IPR007219">
    <property type="entry name" value="XnlR_reg_dom"/>
</dbReference>
<evidence type="ECO:0000256" key="4">
    <source>
        <dbReference type="SAM" id="MobiDB-lite"/>
    </source>
</evidence>
<dbReference type="HOGENOM" id="CLU_015247_0_0_1"/>
<evidence type="ECO:0000256" key="3">
    <source>
        <dbReference type="ARBA" id="ARBA00023242"/>
    </source>
</evidence>
<feature type="region of interest" description="Disordered" evidence="4">
    <location>
        <begin position="116"/>
        <end position="159"/>
    </location>
</feature>
<keyword evidence="2" id="KW-0479">Metal-binding</keyword>
<dbReference type="PANTHER" id="PTHR31001">
    <property type="entry name" value="UNCHARACTERIZED TRANSCRIPTIONAL REGULATORY PROTEIN"/>
    <property type="match status" value="1"/>
</dbReference>
<dbReference type="GO" id="GO:0006351">
    <property type="term" value="P:DNA-templated transcription"/>
    <property type="evidence" value="ECO:0007669"/>
    <property type="project" value="InterPro"/>
</dbReference>
<name>R7SMX8_DICSQ</name>
<dbReference type="OMA" id="ERNWEFG"/>
<feature type="compositionally biased region" description="Polar residues" evidence="4">
    <location>
        <begin position="732"/>
        <end position="751"/>
    </location>
</feature>
<dbReference type="SMART" id="SM00906">
    <property type="entry name" value="Fungal_trans"/>
    <property type="match status" value="1"/>
</dbReference>
<dbReference type="OrthoDB" id="3364175at2759"/>
<evidence type="ECO:0000256" key="2">
    <source>
        <dbReference type="ARBA" id="ARBA00022723"/>
    </source>
</evidence>
<reference evidence="6 7" key="1">
    <citation type="journal article" date="2012" name="Science">
        <title>The Paleozoic origin of enzymatic lignin decomposition reconstructed from 31 fungal genomes.</title>
        <authorList>
            <person name="Floudas D."/>
            <person name="Binder M."/>
            <person name="Riley R."/>
            <person name="Barry K."/>
            <person name="Blanchette R.A."/>
            <person name="Henrissat B."/>
            <person name="Martinez A.T."/>
            <person name="Otillar R."/>
            <person name="Spatafora J.W."/>
            <person name="Yadav J.S."/>
            <person name="Aerts A."/>
            <person name="Benoit I."/>
            <person name="Boyd A."/>
            <person name="Carlson A."/>
            <person name="Copeland A."/>
            <person name="Coutinho P.M."/>
            <person name="de Vries R.P."/>
            <person name="Ferreira P."/>
            <person name="Findley K."/>
            <person name="Foster B."/>
            <person name="Gaskell J."/>
            <person name="Glotzer D."/>
            <person name="Gorecki P."/>
            <person name="Heitman J."/>
            <person name="Hesse C."/>
            <person name="Hori C."/>
            <person name="Igarashi K."/>
            <person name="Jurgens J.A."/>
            <person name="Kallen N."/>
            <person name="Kersten P."/>
            <person name="Kohler A."/>
            <person name="Kuees U."/>
            <person name="Kumar T.K.A."/>
            <person name="Kuo A."/>
            <person name="LaButti K."/>
            <person name="Larrondo L.F."/>
            <person name="Lindquist E."/>
            <person name="Ling A."/>
            <person name="Lombard V."/>
            <person name="Lucas S."/>
            <person name="Lundell T."/>
            <person name="Martin R."/>
            <person name="McLaughlin D.J."/>
            <person name="Morgenstern I."/>
            <person name="Morin E."/>
            <person name="Murat C."/>
            <person name="Nagy L.G."/>
            <person name="Nolan M."/>
            <person name="Ohm R.A."/>
            <person name="Patyshakuliyeva A."/>
            <person name="Rokas A."/>
            <person name="Ruiz-Duenas F.J."/>
            <person name="Sabat G."/>
            <person name="Salamov A."/>
            <person name="Samejima M."/>
            <person name="Schmutz J."/>
            <person name="Slot J.C."/>
            <person name="St John F."/>
            <person name="Stenlid J."/>
            <person name="Sun H."/>
            <person name="Sun S."/>
            <person name="Syed K."/>
            <person name="Tsang A."/>
            <person name="Wiebenga A."/>
            <person name="Young D."/>
            <person name="Pisabarro A."/>
            <person name="Eastwood D.C."/>
            <person name="Martin F."/>
            <person name="Cullen D."/>
            <person name="Grigoriev I.V."/>
            <person name="Hibbett D.S."/>
        </authorList>
    </citation>
    <scope>NUCLEOTIDE SEQUENCE [LARGE SCALE GENOMIC DNA]</scope>
    <source>
        <strain evidence="6 7">LYAD-421 SS1</strain>
    </source>
</reference>
<evidence type="ECO:0000313" key="7">
    <source>
        <dbReference type="Proteomes" id="UP000053319"/>
    </source>
</evidence>
<dbReference type="GO" id="GO:0008270">
    <property type="term" value="F:zinc ion binding"/>
    <property type="evidence" value="ECO:0007669"/>
    <property type="project" value="InterPro"/>
</dbReference>
<dbReference type="PROSITE" id="PS50048">
    <property type="entry name" value="ZN2_CY6_FUNGAL_2"/>
    <property type="match status" value="1"/>
</dbReference>
<feature type="compositionally biased region" description="Low complexity" evidence="4">
    <location>
        <begin position="8"/>
        <end position="19"/>
    </location>
</feature>
<dbReference type="Proteomes" id="UP000053319">
    <property type="component" value="Unassembled WGS sequence"/>
</dbReference>
<dbReference type="InterPro" id="IPR001138">
    <property type="entry name" value="Zn2Cys6_DnaBD"/>
</dbReference>
<keyword evidence="3" id="KW-0539">Nucleus</keyword>
<dbReference type="AlphaFoldDB" id="R7SMX8"/>
<dbReference type="PANTHER" id="PTHR31001:SF87">
    <property type="entry name" value="COL-21"/>
    <property type="match status" value="1"/>
</dbReference>
<proteinExistence type="predicted"/>
<gene>
    <name evidence="6" type="ORF">DICSQDRAFT_163403</name>
</gene>
<dbReference type="Pfam" id="PF04082">
    <property type="entry name" value="Fungal_trans"/>
    <property type="match status" value="1"/>
</dbReference>
<feature type="domain" description="Zn(2)-C6 fungal-type" evidence="5">
    <location>
        <begin position="32"/>
        <end position="63"/>
    </location>
</feature>
<evidence type="ECO:0000259" key="5">
    <source>
        <dbReference type="PROSITE" id="PS50048"/>
    </source>
</evidence>
<sequence length="861" mass="94487">MAQPEVQANATEASNSSSTGKVKQTRRRQRLNCVECTRRRQKCDRQIPCTSCVSRGIPQLCRWEPIVARPTPQRPPEDAPVTAQHQSTIAALTARIAMLEEAILKQGLQSAHGGIIEIGRQSNGPVDPSTRSRDEAPFEDSTPTPETDSSDGHPALSSAAKPAFSRVDFEVQLAAAKMAQLTIAPPNEYVGGGSILCAIHKLGDVENYRFPYARSGPTTLSNPLANYNTLAAPISNLVSSLPPRETVDFLVERYLEERNWEFGIPERWFKTACQQMWHHLDTHCPGACQAAGSCLRCARELNPHWLVLLFSVLALAPHEASGVNSKKFFTKSLEARRLVEDIMLFSPEYSFAPTQCVVHGVSLSCIAVSLLASWLSDRGRISDAWKLVGTAIRQAQAVGLHRDPTWHKWEKMDAEECELRVLAWWYLIISDRLYSLILGRPTMASAHTFDVKLVPGASHSDGTPNPYVHYQQSFISLIQVAEEVINKCAGLAPASYATVLEMDQKYKLWHSKLHPSLDWRQSHYMSKDPTVYERSIAFQRHMTAAFYLGGLMNLHRPYLMQAPPILPPPRPVPGLSSVVLNPSRERCIESAIELVRVLCDAREEAAQWGTEPQIPFLRFHYSYFVFDGAVALVGALSQEPPHPKAEECLDLMYRAMRMLADIKEAHKGATDGEGDMASRALTILMALRKAGAWDEKYWRQERGAPPACDTAAEAAPCGNAAMLDASATEQPSASYASGGLSNAGSPVSHSNGFRPFDPQALTETSSPTSTPFLSADVSSFPGLVNVQSATCMSGDSRNLEVGMFLTVSSMDFGGTSSRGYGNAPNMVMPFDMLLNSENDIDWAAVITDTTTSVGGNFFTVG</sequence>
<organism evidence="6 7">
    <name type="scientific">Dichomitus squalens (strain LYAD-421)</name>
    <name type="common">Western red white-rot fungus</name>
    <dbReference type="NCBI Taxonomy" id="732165"/>
    <lineage>
        <taxon>Eukaryota</taxon>
        <taxon>Fungi</taxon>
        <taxon>Dikarya</taxon>
        <taxon>Basidiomycota</taxon>
        <taxon>Agaricomycotina</taxon>
        <taxon>Agaricomycetes</taxon>
        <taxon>Polyporales</taxon>
        <taxon>Polyporaceae</taxon>
        <taxon>Dichomitus</taxon>
    </lineage>
</organism>
<accession>R7SMX8</accession>
<dbReference type="Gene3D" id="4.10.240.10">
    <property type="entry name" value="Zn(2)-C6 fungal-type DNA-binding domain"/>
    <property type="match status" value="1"/>
</dbReference>
<dbReference type="SMART" id="SM00066">
    <property type="entry name" value="GAL4"/>
    <property type="match status" value="1"/>
</dbReference>
<feature type="region of interest" description="Disordered" evidence="4">
    <location>
        <begin position="1"/>
        <end position="25"/>
    </location>
</feature>
<dbReference type="InterPro" id="IPR036864">
    <property type="entry name" value="Zn2-C6_fun-type_DNA-bd_sf"/>
</dbReference>
<dbReference type="SUPFAM" id="SSF57701">
    <property type="entry name" value="Zn2/Cys6 DNA-binding domain"/>
    <property type="match status" value="1"/>
</dbReference>
<dbReference type="RefSeq" id="XP_007369803.1">
    <property type="nucleotide sequence ID" value="XM_007369741.1"/>
</dbReference>
<protein>
    <recommendedName>
        <fullName evidence="5">Zn(2)-C6 fungal-type domain-containing protein</fullName>
    </recommendedName>
</protein>